<feature type="domain" description="Integrin beta subunit VWA" evidence="11">
    <location>
        <begin position="6"/>
        <end position="219"/>
    </location>
</feature>
<dbReference type="PANTHER" id="PTHR38340:SF1">
    <property type="entry name" value="S-LAYER PROTEIN"/>
    <property type="match status" value="1"/>
</dbReference>
<dbReference type="SUPFAM" id="SSF53300">
    <property type="entry name" value="vWA-like"/>
    <property type="match status" value="1"/>
</dbReference>
<dbReference type="PROSITE" id="PS00330">
    <property type="entry name" value="HEMOLYSIN_CALCIUM"/>
    <property type="match status" value="3"/>
</dbReference>
<feature type="region of interest" description="Disordered" evidence="10">
    <location>
        <begin position="353"/>
        <end position="401"/>
    </location>
</feature>
<evidence type="ECO:0000256" key="5">
    <source>
        <dbReference type="ARBA" id="ARBA00022692"/>
    </source>
</evidence>
<keyword evidence="7" id="KW-0472">Membrane</keyword>
<keyword evidence="6" id="KW-0401">Integrin</keyword>
<evidence type="ECO:0000256" key="9">
    <source>
        <dbReference type="ARBA" id="ARBA00023180"/>
    </source>
</evidence>
<evidence type="ECO:0000256" key="1">
    <source>
        <dbReference type="ARBA" id="ARBA00004479"/>
    </source>
</evidence>
<name>A0A5P8W0X7_9NOSO</name>
<dbReference type="InterPro" id="IPR001343">
    <property type="entry name" value="Hemolysn_Ca-bd"/>
</dbReference>
<gene>
    <name evidence="12" type="ORF">GXM_03803</name>
</gene>
<dbReference type="Pfam" id="PF00353">
    <property type="entry name" value="HemolysinCabind"/>
    <property type="match status" value="3"/>
</dbReference>
<dbReference type="RefSeq" id="WP_152589385.1">
    <property type="nucleotide sequence ID" value="NZ_CP045226.1"/>
</dbReference>
<dbReference type="GO" id="GO:0007229">
    <property type="term" value="P:integrin-mediated signaling pathway"/>
    <property type="evidence" value="ECO:0007669"/>
    <property type="project" value="UniProtKB-KW"/>
</dbReference>
<dbReference type="GO" id="GO:0005576">
    <property type="term" value="C:extracellular region"/>
    <property type="evidence" value="ECO:0007669"/>
    <property type="project" value="UniProtKB-SubCell"/>
</dbReference>
<keyword evidence="13" id="KW-1185">Reference proteome</keyword>
<proteinExistence type="inferred from homology"/>
<keyword evidence="4" id="KW-0964">Secreted</keyword>
<dbReference type="InterPro" id="IPR011049">
    <property type="entry name" value="Serralysin-like_metalloprot_C"/>
</dbReference>
<dbReference type="InterPro" id="IPR018511">
    <property type="entry name" value="Hemolysin-typ_Ca-bd_CS"/>
</dbReference>
<evidence type="ECO:0000313" key="12">
    <source>
        <dbReference type="EMBL" id="QFS46322.1"/>
    </source>
</evidence>
<dbReference type="Pfam" id="PF00362">
    <property type="entry name" value="Integrin_beta"/>
    <property type="match status" value="1"/>
</dbReference>
<dbReference type="GO" id="GO:0005509">
    <property type="term" value="F:calcium ion binding"/>
    <property type="evidence" value="ECO:0007669"/>
    <property type="project" value="InterPro"/>
</dbReference>
<evidence type="ECO:0000256" key="7">
    <source>
        <dbReference type="ARBA" id="ARBA00023136"/>
    </source>
</evidence>
<evidence type="ECO:0000256" key="4">
    <source>
        <dbReference type="ARBA" id="ARBA00022525"/>
    </source>
</evidence>
<dbReference type="Gene3D" id="3.40.50.410">
    <property type="entry name" value="von Willebrand factor, type A domain"/>
    <property type="match status" value="1"/>
</dbReference>
<dbReference type="SUPFAM" id="SSF51120">
    <property type="entry name" value="beta-Roll"/>
    <property type="match status" value="3"/>
</dbReference>
<evidence type="ECO:0000256" key="10">
    <source>
        <dbReference type="SAM" id="MobiDB-lite"/>
    </source>
</evidence>
<dbReference type="InterPro" id="IPR002369">
    <property type="entry name" value="Integrin_bsu_VWA"/>
</dbReference>
<keyword evidence="9" id="KW-0325">Glycoprotein</keyword>
<comment type="subcellular location">
    <subcellularLocation>
        <location evidence="1">Membrane</location>
        <topology evidence="1">Single-pass type I membrane protein</topology>
    </subcellularLocation>
    <subcellularLocation>
        <location evidence="2">Secreted</location>
    </subcellularLocation>
</comment>
<protein>
    <recommendedName>
        <fullName evidence="11">Integrin beta subunit VWA domain-containing protein</fullName>
    </recommendedName>
</protein>
<reference evidence="12 13" key="1">
    <citation type="submission" date="2019-10" db="EMBL/GenBank/DDBJ databases">
        <title>Genomic and transcriptomic insights into the perfect genentic adaptation of a filamentous nitrogen-fixing cyanobacterium to rice fields.</title>
        <authorList>
            <person name="Chen Z."/>
        </authorList>
    </citation>
    <scope>NUCLEOTIDE SEQUENCE [LARGE SCALE GENOMIC DNA]</scope>
    <source>
        <strain evidence="12">CCNUC1</strain>
    </source>
</reference>
<comment type="similarity">
    <text evidence="3">Belongs to the integrin beta chain family.</text>
</comment>
<dbReference type="PRINTS" id="PR00313">
    <property type="entry name" value="CABNDNGRPT"/>
</dbReference>
<organism evidence="12 13">
    <name type="scientific">Nostoc sphaeroides CCNUC1</name>
    <dbReference type="NCBI Taxonomy" id="2653204"/>
    <lineage>
        <taxon>Bacteria</taxon>
        <taxon>Bacillati</taxon>
        <taxon>Cyanobacteriota</taxon>
        <taxon>Cyanophyceae</taxon>
        <taxon>Nostocales</taxon>
        <taxon>Nostocaceae</taxon>
        <taxon>Nostoc</taxon>
    </lineage>
</organism>
<accession>A0A5P8W0X7</accession>
<dbReference type="EMBL" id="CP045226">
    <property type="protein sequence ID" value="QFS46322.1"/>
    <property type="molecule type" value="Genomic_DNA"/>
</dbReference>
<dbReference type="GO" id="GO:0016020">
    <property type="term" value="C:membrane"/>
    <property type="evidence" value="ECO:0007669"/>
    <property type="project" value="UniProtKB-SubCell"/>
</dbReference>
<evidence type="ECO:0000313" key="13">
    <source>
        <dbReference type="Proteomes" id="UP000326678"/>
    </source>
</evidence>
<evidence type="ECO:0000256" key="8">
    <source>
        <dbReference type="ARBA" id="ARBA00023157"/>
    </source>
</evidence>
<sequence length="535" mass="55267">MAPVSDIVLLQDLSGSFGDNLLRLREIIGPLIDNLQNPILERIFGADPFFGVSSFVDKPVEPFGISGDYVYRQDLALTRDSNSVVATVNSPTFSIKSGFDEPEAQLEALLQLTFDPNYRSGSTRIALIVTDASFHLPPDGVTQQTGSTITRPNNGDNVVDADEDYPTIAQLRDRLVASNIIPVFIVQEDVVGLQNTYQGLVDDLGRGLVVGFERGSGTIADAIKVGVAGARGIITALGNNPATPDDIFNLGGIDEDGDGIDDDQYVFTGDGQDQVTGGDGNDYIDVGSGDDNVDGAFGNDIIDVGDGNNIGLGNEGNDYIFTLTGSSGVNVFSGGAGNDTLIGGSGADNLSGDAGNDALKGGRGNDRLEGGTGDDILQGDDGNDNLTGGTGNDILQGGAGNDNLNGGGGNDILTGSTGSDIFEFSTGRAFTIATFGVDQISDFSAAEIDKISLSKRSFTALDNTSNGGLIASNFDVVSSDSEAKLSSAEIVYNSSNGNLFYNQNNGVADFGTGGLFATIAGSPLLTASDFLVFAV</sequence>
<dbReference type="AlphaFoldDB" id="A0A5P8W0X7"/>
<keyword evidence="8" id="KW-1015">Disulfide bond</keyword>
<keyword evidence="5" id="KW-0812">Transmembrane</keyword>
<dbReference type="Gene3D" id="2.150.10.10">
    <property type="entry name" value="Serralysin-like metalloprotease, C-terminal"/>
    <property type="match status" value="2"/>
</dbReference>
<dbReference type="KEGG" id="nsh:GXM_03803"/>
<dbReference type="PRINTS" id="PR01186">
    <property type="entry name" value="INTEGRINB"/>
</dbReference>
<dbReference type="InterPro" id="IPR050557">
    <property type="entry name" value="RTX_toxin/Mannuronan_C5-epim"/>
</dbReference>
<evidence type="ECO:0000259" key="11">
    <source>
        <dbReference type="Pfam" id="PF00362"/>
    </source>
</evidence>
<evidence type="ECO:0000256" key="2">
    <source>
        <dbReference type="ARBA" id="ARBA00004613"/>
    </source>
</evidence>
<evidence type="ECO:0000256" key="6">
    <source>
        <dbReference type="ARBA" id="ARBA00023037"/>
    </source>
</evidence>
<dbReference type="PANTHER" id="PTHR38340">
    <property type="entry name" value="S-LAYER PROTEIN"/>
    <property type="match status" value="1"/>
</dbReference>
<evidence type="ECO:0000256" key="3">
    <source>
        <dbReference type="ARBA" id="ARBA00007449"/>
    </source>
</evidence>
<dbReference type="Proteomes" id="UP000326678">
    <property type="component" value="Chromosome Gxm1"/>
</dbReference>
<dbReference type="InterPro" id="IPR036465">
    <property type="entry name" value="vWFA_dom_sf"/>
</dbReference>
<dbReference type="InterPro" id="IPR015812">
    <property type="entry name" value="Integrin_bsu"/>
</dbReference>